<keyword evidence="9" id="KW-1133">Transmembrane helix</keyword>
<dbReference type="InterPro" id="IPR003661">
    <property type="entry name" value="HisK_dim/P_dom"/>
</dbReference>
<keyword evidence="3" id="KW-0597">Phosphoprotein</keyword>
<gene>
    <name evidence="11" type="ORF">SAMN05444394_0559</name>
</gene>
<dbReference type="InterPro" id="IPR050351">
    <property type="entry name" value="BphY/WalK/GraS-like"/>
</dbReference>
<dbReference type="GO" id="GO:0004721">
    <property type="term" value="F:phosphoprotein phosphatase activity"/>
    <property type="evidence" value="ECO:0007669"/>
    <property type="project" value="TreeGrafter"/>
</dbReference>
<dbReference type="SUPFAM" id="SSF47384">
    <property type="entry name" value="Homodimeric domain of signal transducing histidine kinase"/>
    <property type="match status" value="1"/>
</dbReference>
<dbReference type="InterPro" id="IPR003594">
    <property type="entry name" value="HATPase_dom"/>
</dbReference>
<evidence type="ECO:0000256" key="7">
    <source>
        <dbReference type="PROSITE-ProRule" id="PRU00339"/>
    </source>
</evidence>
<dbReference type="Pfam" id="PF02518">
    <property type="entry name" value="HATPase_c"/>
    <property type="match status" value="1"/>
</dbReference>
<dbReference type="SMART" id="SM00387">
    <property type="entry name" value="HATPase_c"/>
    <property type="match status" value="1"/>
</dbReference>
<evidence type="ECO:0000313" key="11">
    <source>
        <dbReference type="EMBL" id="SIN67531.1"/>
    </source>
</evidence>
<dbReference type="PANTHER" id="PTHR45453">
    <property type="entry name" value="PHOSPHATE REGULON SENSOR PROTEIN PHOR"/>
    <property type="match status" value="1"/>
</dbReference>
<dbReference type="Pfam" id="PF13181">
    <property type="entry name" value="TPR_8"/>
    <property type="match status" value="1"/>
</dbReference>
<dbReference type="AlphaFoldDB" id="A0A1N6D9N7"/>
<dbReference type="InterPro" id="IPR036097">
    <property type="entry name" value="HisK_dim/P_sf"/>
</dbReference>
<dbReference type="SMART" id="SM00028">
    <property type="entry name" value="TPR"/>
    <property type="match status" value="4"/>
</dbReference>
<dbReference type="CDD" id="cd00082">
    <property type="entry name" value="HisKA"/>
    <property type="match status" value="1"/>
</dbReference>
<accession>A0A1N6D9N7</accession>
<evidence type="ECO:0000256" key="6">
    <source>
        <dbReference type="ARBA" id="ARBA00023012"/>
    </source>
</evidence>
<dbReference type="PANTHER" id="PTHR45453:SF1">
    <property type="entry name" value="PHOSPHATE REGULON SENSOR PROTEIN PHOR"/>
    <property type="match status" value="1"/>
</dbReference>
<organism evidence="11 12">
    <name type="scientific">Algoriphagus halophilus</name>
    <dbReference type="NCBI Taxonomy" id="226505"/>
    <lineage>
        <taxon>Bacteria</taxon>
        <taxon>Pseudomonadati</taxon>
        <taxon>Bacteroidota</taxon>
        <taxon>Cytophagia</taxon>
        <taxon>Cytophagales</taxon>
        <taxon>Cyclobacteriaceae</taxon>
        <taxon>Algoriphagus</taxon>
    </lineage>
</organism>
<keyword evidence="9" id="KW-0472">Membrane</keyword>
<keyword evidence="8" id="KW-0175">Coiled coil</keyword>
<evidence type="ECO:0000256" key="3">
    <source>
        <dbReference type="ARBA" id="ARBA00022553"/>
    </source>
</evidence>
<comment type="catalytic activity">
    <reaction evidence="1">
        <text>ATP + protein L-histidine = ADP + protein N-phospho-L-histidine.</text>
        <dbReference type="EC" id="2.7.13.3"/>
    </reaction>
</comment>
<dbReference type="PROSITE" id="PS50005">
    <property type="entry name" value="TPR"/>
    <property type="match status" value="1"/>
</dbReference>
<dbReference type="GO" id="GO:0005886">
    <property type="term" value="C:plasma membrane"/>
    <property type="evidence" value="ECO:0007669"/>
    <property type="project" value="TreeGrafter"/>
</dbReference>
<dbReference type="InterPro" id="IPR019734">
    <property type="entry name" value="TPR_rpt"/>
</dbReference>
<evidence type="ECO:0000256" key="2">
    <source>
        <dbReference type="ARBA" id="ARBA00012438"/>
    </source>
</evidence>
<dbReference type="SUPFAM" id="SSF55874">
    <property type="entry name" value="ATPase domain of HSP90 chaperone/DNA topoisomerase II/histidine kinase"/>
    <property type="match status" value="1"/>
</dbReference>
<dbReference type="SUPFAM" id="SSF48452">
    <property type="entry name" value="TPR-like"/>
    <property type="match status" value="2"/>
</dbReference>
<proteinExistence type="predicted"/>
<dbReference type="Gene3D" id="1.10.287.130">
    <property type="match status" value="1"/>
</dbReference>
<dbReference type="Proteomes" id="UP000185221">
    <property type="component" value="Unassembled WGS sequence"/>
</dbReference>
<reference evidence="12" key="1">
    <citation type="submission" date="2016-11" db="EMBL/GenBank/DDBJ databases">
        <authorList>
            <person name="Varghese N."/>
            <person name="Submissions S."/>
        </authorList>
    </citation>
    <scope>NUCLEOTIDE SEQUENCE [LARGE SCALE GENOMIC DNA]</scope>
    <source>
        <strain evidence="12">DSM 15292</strain>
    </source>
</reference>
<evidence type="ECO:0000256" key="9">
    <source>
        <dbReference type="SAM" id="Phobius"/>
    </source>
</evidence>
<evidence type="ECO:0000313" key="12">
    <source>
        <dbReference type="Proteomes" id="UP000185221"/>
    </source>
</evidence>
<dbReference type="Gene3D" id="1.25.40.10">
    <property type="entry name" value="Tetratricopeptide repeat domain"/>
    <property type="match status" value="2"/>
</dbReference>
<keyword evidence="5 11" id="KW-0418">Kinase</keyword>
<evidence type="ECO:0000256" key="8">
    <source>
        <dbReference type="SAM" id="Coils"/>
    </source>
</evidence>
<dbReference type="EMBL" id="FSRC01000001">
    <property type="protein sequence ID" value="SIN67531.1"/>
    <property type="molecule type" value="Genomic_DNA"/>
</dbReference>
<dbReference type="InterPro" id="IPR011990">
    <property type="entry name" value="TPR-like_helical_dom_sf"/>
</dbReference>
<sequence length="630" mass="72003">MSNLILLISLIWATPPIQVESTTKIDSEVLLDTLISKGEKYLYAEWDSAFYYLSKADSLARLLEEDNKVGKVANLFGTLYYVEGDYVKSIKYYSTASEIFNKTQDESGLNFALNGRGLIYLSQNQLERAIDIFNRCIEISKKLGDTYGIGKNYFNRSIGESDLGQFGKAHQSIDLALEYLKDHQDRVIYTMTLNRAGKIYFDEGKLEESEKYYRQVLNYPGQLSNWAYTFAYSGLAEIEIAKGNPRKALEYAEISKDYVYKTRGFWDKGRLSKVLLAIYEELDQYALALEHAKLYKAYSDSLYNESKNAEISHLQLLLADADNQNLLQEKELAENSAQFNKKLTIILVIALIGLIIGFILYGRVIKQKEKINQVLLEKQKEIQIQNEKLEAINEEKNKLFSILSHDLKAPINSVKQLLELEENGLLDEDEQKTVRKLLIKQVSDTDEMLRKLLRWSHAQLDGIITKRTATDLSEIVKEQVGQLDYQTVSKNITIDFSSIFDQAQVLVDPQQLRIILQNCLQNSIKFSNSDSQIKLWNSVQEEDGFINLHIKDDGIGISEEKMKEISSQVVRVKSTEGTQKEKGTGLGLLLVRQFMEKNQGHLRIQSKPNEGTEIILSFESINTTKELIES</sequence>
<evidence type="ECO:0000256" key="5">
    <source>
        <dbReference type="ARBA" id="ARBA00022777"/>
    </source>
</evidence>
<dbReference type="GO" id="GO:0000155">
    <property type="term" value="F:phosphorelay sensor kinase activity"/>
    <property type="evidence" value="ECO:0007669"/>
    <property type="project" value="InterPro"/>
</dbReference>
<dbReference type="InterPro" id="IPR004358">
    <property type="entry name" value="Sig_transdc_His_kin-like_C"/>
</dbReference>
<dbReference type="InterPro" id="IPR036890">
    <property type="entry name" value="HATPase_C_sf"/>
</dbReference>
<evidence type="ECO:0000256" key="1">
    <source>
        <dbReference type="ARBA" id="ARBA00000085"/>
    </source>
</evidence>
<feature type="repeat" description="TPR" evidence="7">
    <location>
        <begin position="110"/>
        <end position="143"/>
    </location>
</feature>
<evidence type="ECO:0000256" key="4">
    <source>
        <dbReference type="ARBA" id="ARBA00022679"/>
    </source>
</evidence>
<dbReference type="InterPro" id="IPR005467">
    <property type="entry name" value="His_kinase_dom"/>
</dbReference>
<dbReference type="OrthoDB" id="1269247at2"/>
<dbReference type="STRING" id="226505.SAMN05444394_0559"/>
<dbReference type="EC" id="2.7.13.3" evidence="2"/>
<keyword evidence="7" id="KW-0802">TPR repeat</keyword>
<dbReference type="PROSITE" id="PS50109">
    <property type="entry name" value="HIS_KIN"/>
    <property type="match status" value="1"/>
</dbReference>
<dbReference type="Gene3D" id="3.30.565.10">
    <property type="entry name" value="Histidine kinase-like ATPase, C-terminal domain"/>
    <property type="match status" value="1"/>
</dbReference>
<feature type="coiled-coil region" evidence="8">
    <location>
        <begin position="368"/>
        <end position="399"/>
    </location>
</feature>
<keyword evidence="9" id="KW-0812">Transmembrane</keyword>
<dbReference type="RefSeq" id="WP_074223302.1">
    <property type="nucleotide sequence ID" value="NZ_FSRC01000001.1"/>
</dbReference>
<evidence type="ECO:0000259" key="10">
    <source>
        <dbReference type="PROSITE" id="PS50109"/>
    </source>
</evidence>
<name>A0A1N6D9N7_9BACT</name>
<dbReference type="PRINTS" id="PR00344">
    <property type="entry name" value="BCTRLSENSOR"/>
</dbReference>
<keyword evidence="4" id="KW-0808">Transferase</keyword>
<dbReference type="Pfam" id="PF13424">
    <property type="entry name" value="TPR_12"/>
    <property type="match status" value="1"/>
</dbReference>
<dbReference type="GO" id="GO:0016036">
    <property type="term" value="P:cellular response to phosphate starvation"/>
    <property type="evidence" value="ECO:0007669"/>
    <property type="project" value="TreeGrafter"/>
</dbReference>
<keyword evidence="6" id="KW-0902">Two-component regulatory system</keyword>
<feature type="transmembrane region" description="Helical" evidence="9">
    <location>
        <begin position="343"/>
        <end position="361"/>
    </location>
</feature>
<feature type="domain" description="Histidine kinase" evidence="10">
    <location>
        <begin position="402"/>
        <end position="622"/>
    </location>
</feature>
<dbReference type="SMART" id="SM00388">
    <property type="entry name" value="HisKA"/>
    <property type="match status" value="1"/>
</dbReference>
<protein>
    <recommendedName>
        <fullName evidence="2">histidine kinase</fullName>
        <ecNumber evidence="2">2.7.13.3</ecNumber>
    </recommendedName>
</protein>
<keyword evidence="12" id="KW-1185">Reference proteome</keyword>